<dbReference type="Pfam" id="PF00004">
    <property type="entry name" value="AAA"/>
    <property type="match status" value="1"/>
</dbReference>
<dbReference type="InterPro" id="IPR027417">
    <property type="entry name" value="P-loop_NTPase"/>
</dbReference>
<dbReference type="PANTHER" id="PTHR37816">
    <property type="entry name" value="YALI0E33011P"/>
    <property type="match status" value="1"/>
</dbReference>
<dbReference type="InterPro" id="IPR052922">
    <property type="entry name" value="Cytidylate_Kinase-2"/>
</dbReference>
<evidence type="ECO:0000313" key="3">
    <source>
        <dbReference type="Proteomes" id="UP000704176"/>
    </source>
</evidence>
<dbReference type="Proteomes" id="UP000704176">
    <property type="component" value="Unassembled WGS sequence"/>
</dbReference>
<dbReference type="PANTHER" id="PTHR37816:SF1">
    <property type="entry name" value="TOXIN"/>
    <property type="match status" value="1"/>
</dbReference>
<protein>
    <submittedName>
        <fullName evidence="2">AAA family ATPase</fullName>
    </submittedName>
</protein>
<comment type="caution">
    <text evidence="2">The sequence shown here is derived from an EMBL/GenBank/DDBJ whole genome shotgun (WGS) entry which is preliminary data.</text>
</comment>
<dbReference type="Gene3D" id="3.40.50.300">
    <property type="entry name" value="P-loop containing nucleotide triphosphate hydrolases"/>
    <property type="match status" value="1"/>
</dbReference>
<dbReference type="EMBL" id="JAIRBM010000001">
    <property type="protein sequence ID" value="MBZ6075104.1"/>
    <property type="molecule type" value="Genomic_DNA"/>
</dbReference>
<organism evidence="2 3">
    <name type="scientific">Microvirga puerhi</name>
    <dbReference type="NCBI Taxonomy" id="2876078"/>
    <lineage>
        <taxon>Bacteria</taxon>
        <taxon>Pseudomonadati</taxon>
        <taxon>Pseudomonadota</taxon>
        <taxon>Alphaproteobacteria</taxon>
        <taxon>Hyphomicrobiales</taxon>
        <taxon>Methylobacteriaceae</taxon>
        <taxon>Microvirga</taxon>
    </lineage>
</organism>
<dbReference type="SUPFAM" id="SSF52540">
    <property type="entry name" value="P-loop containing nucleoside triphosphate hydrolases"/>
    <property type="match status" value="1"/>
</dbReference>
<evidence type="ECO:0000313" key="2">
    <source>
        <dbReference type="EMBL" id="MBZ6075104.1"/>
    </source>
</evidence>
<proteinExistence type="predicted"/>
<evidence type="ECO:0000259" key="1">
    <source>
        <dbReference type="Pfam" id="PF00004"/>
    </source>
</evidence>
<reference evidence="2 3" key="1">
    <citation type="submission" date="2021-09" db="EMBL/GenBank/DDBJ databases">
        <title>The complete genome sequence of a new microorganism.</title>
        <authorList>
            <person name="Zi Z."/>
        </authorList>
    </citation>
    <scope>NUCLEOTIDE SEQUENCE [LARGE SCALE GENOMIC DNA]</scope>
    <source>
        <strain evidence="2 3">WGZ8</strain>
    </source>
</reference>
<name>A0ABS7VHX1_9HYPH</name>
<feature type="domain" description="ATPase AAA-type core" evidence="1">
    <location>
        <begin position="4"/>
        <end position="43"/>
    </location>
</feature>
<gene>
    <name evidence="2" type="ORF">K9B37_02180</name>
</gene>
<dbReference type="RefSeq" id="WP_224311137.1">
    <property type="nucleotide sequence ID" value="NZ_JAIRBM010000001.1"/>
</dbReference>
<sequence>MRRILVIGSPGAGKTTLARRIAEALDLPLVHLDREYWRPGWVKPSDEAWDRQADELAARPAWVMDGEYFDLSDRLITRATTIIWLDLPNWLCLYRALGRLTRHYRQERSDLAEGCPEYFNWDYVTFIRDIWKYPSRNRPGILARLRALRPDQECIILRSSHAVRELADGLPSTLPEAA</sequence>
<accession>A0ABS7VHX1</accession>
<dbReference type="InterPro" id="IPR003959">
    <property type="entry name" value="ATPase_AAA_core"/>
</dbReference>
<keyword evidence="3" id="KW-1185">Reference proteome</keyword>